<sequence>MPPPNNYQVQSYNSSYASSNSGQFTVPSGPSSGRGGASSIPTSVIQAATSSSHDDLYLLEMGFQYRIKKKMKRPKYYYQRGILAKVDGQRLVYQFVDVPKDIIEIDCSGV</sequence>
<keyword evidence="3" id="KW-1185">Reference proteome</keyword>
<evidence type="ECO:0000313" key="2">
    <source>
        <dbReference type="EMBL" id="CAH0385751.1"/>
    </source>
</evidence>
<dbReference type="Gene3D" id="1.10.10.10">
    <property type="entry name" value="Winged helix-like DNA-binding domain superfamily/Winged helix DNA-binding domain"/>
    <property type="match status" value="1"/>
</dbReference>
<feature type="region of interest" description="Disordered" evidence="1">
    <location>
        <begin position="1"/>
        <end position="40"/>
    </location>
</feature>
<protein>
    <submittedName>
        <fullName evidence="2">Uncharacterized protein</fullName>
    </submittedName>
</protein>
<organism evidence="2 3">
    <name type="scientific">Bemisia tabaci</name>
    <name type="common">Sweetpotato whitefly</name>
    <name type="synonym">Aleurodes tabaci</name>
    <dbReference type="NCBI Taxonomy" id="7038"/>
    <lineage>
        <taxon>Eukaryota</taxon>
        <taxon>Metazoa</taxon>
        <taxon>Ecdysozoa</taxon>
        <taxon>Arthropoda</taxon>
        <taxon>Hexapoda</taxon>
        <taxon>Insecta</taxon>
        <taxon>Pterygota</taxon>
        <taxon>Neoptera</taxon>
        <taxon>Paraneoptera</taxon>
        <taxon>Hemiptera</taxon>
        <taxon>Sternorrhyncha</taxon>
        <taxon>Aleyrodoidea</taxon>
        <taxon>Aleyrodidae</taxon>
        <taxon>Aleyrodinae</taxon>
        <taxon>Bemisia</taxon>
    </lineage>
</organism>
<dbReference type="Proteomes" id="UP001152759">
    <property type="component" value="Chromosome 2"/>
</dbReference>
<evidence type="ECO:0000313" key="3">
    <source>
        <dbReference type="Proteomes" id="UP001152759"/>
    </source>
</evidence>
<gene>
    <name evidence="2" type="ORF">BEMITA_LOCUS4945</name>
</gene>
<dbReference type="SUPFAM" id="SSF46785">
    <property type="entry name" value="Winged helix' DNA-binding domain"/>
    <property type="match status" value="1"/>
</dbReference>
<dbReference type="AlphaFoldDB" id="A0A9P0A7C3"/>
<dbReference type="EMBL" id="OU963863">
    <property type="protein sequence ID" value="CAH0385751.1"/>
    <property type="molecule type" value="Genomic_DNA"/>
</dbReference>
<reference evidence="2" key="1">
    <citation type="submission" date="2021-12" db="EMBL/GenBank/DDBJ databases">
        <authorList>
            <person name="King R."/>
        </authorList>
    </citation>
    <scope>NUCLEOTIDE SEQUENCE</scope>
</reference>
<dbReference type="InterPro" id="IPR036390">
    <property type="entry name" value="WH_DNA-bd_sf"/>
</dbReference>
<accession>A0A9P0A7C3</accession>
<dbReference type="InterPro" id="IPR036388">
    <property type="entry name" value="WH-like_DNA-bd_sf"/>
</dbReference>
<name>A0A9P0A7C3_BEMTA</name>
<evidence type="ECO:0000256" key="1">
    <source>
        <dbReference type="SAM" id="MobiDB-lite"/>
    </source>
</evidence>
<proteinExistence type="predicted"/>